<evidence type="ECO:0000313" key="1">
    <source>
        <dbReference type="EMBL" id="KGR76550.1"/>
    </source>
</evidence>
<proteinExistence type="predicted"/>
<accession>A0A0A3HZ55</accession>
<gene>
    <name evidence="1" type="ORF">CD29_16600</name>
</gene>
<dbReference type="OrthoDB" id="1680946at2"/>
<evidence type="ECO:0008006" key="3">
    <source>
        <dbReference type="Google" id="ProtNLM"/>
    </source>
</evidence>
<dbReference type="SUPFAM" id="SSF158397">
    <property type="entry name" value="TM1646-like"/>
    <property type="match status" value="1"/>
</dbReference>
<evidence type="ECO:0000313" key="2">
    <source>
        <dbReference type="Proteomes" id="UP000030416"/>
    </source>
</evidence>
<sequence length="146" mass="16952">MKINQDLRVGLNTNQHDIKHGNQVGNRFGEMIIKQGSKMQQEQLTRLLGDISSAGERVAKSRNLRELARFKMLIKRFLQEAVKYGLEMKQSHTWNRYGEGRRLKVVETIDEKLVELAEDLLNEEKETIDLLDKIGEIKGLLINLYM</sequence>
<keyword evidence="2" id="KW-1185">Reference proteome</keyword>
<reference evidence="1 2" key="1">
    <citation type="submission" date="2014-02" db="EMBL/GenBank/DDBJ databases">
        <title>Draft genome sequence of Lysinibacillus manganicus DSM 26584T.</title>
        <authorList>
            <person name="Zhang F."/>
            <person name="Wang G."/>
            <person name="Zhang L."/>
        </authorList>
    </citation>
    <scope>NUCLEOTIDE SEQUENCE [LARGE SCALE GENOMIC DNA]</scope>
    <source>
        <strain evidence="1 2">DSM 26584</strain>
    </source>
</reference>
<dbReference type="EMBL" id="JPVN01000025">
    <property type="protein sequence ID" value="KGR76550.1"/>
    <property type="molecule type" value="Genomic_DNA"/>
</dbReference>
<organism evidence="1 2">
    <name type="scientific">Ureibacillus manganicus DSM 26584</name>
    <dbReference type="NCBI Taxonomy" id="1384049"/>
    <lineage>
        <taxon>Bacteria</taxon>
        <taxon>Bacillati</taxon>
        <taxon>Bacillota</taxon>
        <taxon>Bacilli</taxon>
        <taxon>Bacillales</taxon>
        <taxon>Caryophanaceae</taxon>
        <taxon>Ureibacillus</taxon>
    </lineage>
</organism>
<dbReference type="Proteomes" id="UP000030416">
    <property type="component" value="Unassembled WGS sequence"/>
</dbReference>
<protein>
    <recommendedName>
        <fullName evidence="3">DUF327 domain-containing protein</fullName>
    </recommendedName>
</protein>
<dbReference type="InterPro" id="IPR005585">
    <property type="entry name" value="DUF327"/>
</dbReference>
<dbReference type="Pfam" id="PF03885">
    <property type="entry name" value="DUF327"/>
    <property type="match status" value="1"/>
</dbReference>
<dbReference type="InterPro" id="IPR024042">
    <property type="entry name" value="TM1646-like_dom_sf"/>
</dbReference>
<dbReference type="STRING" id="1384049.CD29_16600"/>
<dbReference type="AlphaFoldDB" id="A0A0A3HZ55"/>
<dbReference type="eggNOG" id="COG1728">
    <property type="taxonomic scope" value="Bacteria"/>
</dbReference>
<comment type="caution">
    <text evidence="1">The sequence shown here is derived from an EMBL/GenBank/DDBJ whole genome shotgun (WGS) entry which is preliminary data.</text>
</comment>
<dbReference type="RefSeq" id="WP_036189080.1">
    <property type="nucleotide sequence ID" value="NZ_AVDA01000025.1"/>
</dbReference>
<name>A0A0A3HZ55_9BACL</name>
<dbReference type="Gene3D" id="1.20.120.490">
    <property type="entry name" value="Hypothetical protein TM1646-like domain"/>
    <property type="match status" value="1"/>
</dbReference>